<reference evidence="2" key="1">
    <citation type="submission" date="2019-09" db="EMBL/GenBank/DDBJ databases">
        <authorList>
            <person name="Li J."/>
        </authorList>
    </citation>
    <scope>NUCLEOTIDE SEQUENCE [LARGE SCALE GENOMIC DNA]</scope>
    <source>
        <strain evidence="2">JCM 14732</strain>
    </source>
</reference>
<feature type="transmembrane region" description="Helical" evidence="1">
    <location>
        <begin position="120"/>
        <end position="138"/>
    </location>
</feature>
<evidence type="ECO:0000256" key="1">
    <source>
        <dbReference type="SAM" id="Phobius"/>
    </source>
</evidence>
<dbReference type="Proteomes" id="UP000380867">
    <property type="component" value="Unassembled WGS sequence"/>
</dbReference>
<feature type="transmembrane region" description="Helical" evidence="1">
    <location>
        <begin position="42"/>
        <end position="62"/>
    </location>
</feature>
<evidence type="ECO:0000313" key="3">
    <source>
        <dbReference type="Proteomes" id="UP000380867"/>
    </source>
</evidence>
<evidence type="ECO:0000313" key="2">
    <source>
        <dbReference type="EMBL" id="KAA1398117.1"/>
    </source>
</evidence>
<accession>A0A5M4FFH4</accession>
<keyword evidence="1" id="KW-0472">Membrane</keyword>
<dbReference type="RefSeq" id="WP_149689547.1">
    <property type="nucleotide sequence ID" value="NZ_SDPQ02000002.1"/>
</dbReference>
<keyword evidence="1" id="KW-1133">Transmembrane helix</keyword>
<proteinExistence type="predicted"/>
<dbReference type="OrthoDB" id="3747626at2"/>
<sequence length="167" mass="18154">MPSAEYDATPKEVRNFALVQIGMVGAFLVVLFFLFGGSDADYPPAWLAVALLVPIAIGAFFAERVWLRASPLSPDEPVHELRNQAIGVFAAQTVRKFFYCFFAMIIPACAVTFAGDYGGWPLVIAGFPGLAVIGWETWPTLRNTSMTAAMLDSQGAESHLVESFLDT</sequence>
<comment type="caution">
    <text evidence="2">The sequence shown here is derived from an EMBL/GenBank/DDBJ whole genome shotgun (WGS) entry which is preliminary data.</text>
</comment>
<name>A0A5M4FFH4_9ACTN</name>
<keyword evidence="3" id="KW-1185">Reference proteome</keyword>
<gene>
    <name evidence="2" type="ORF">ESP70_012380</name>
</gene>
<feature type="transmembrane region" description="Helical" evidence="1">
    <location>
        <begin position="97"/>
        <end position="114"/>
    </location>
</feature>
<feature type="transmembrane region" description="Helical" evidence="1">
    <location>
        <begin position="16"/>
        <end position="36"/>
    </location>
</feature>
<protein>
    <submittedName>
        <fullName evidence="2">Uncharacterized protein</fullName>
    </submittedName>
</protein>
<dbReference type="EMBL" id="SDPQ02000002">
    <property type="protein sequence ID" value="KAA1398117.1"/>
    <property type="molecule type" value="Genomic_DNA"/>
</dbReference>
<keyword evidence="1" id="KW-0812">Transmembrane</keyword>
<organism evidence="2 3">
    <name type="scientific">Aeromicrobium ginsengisoli</name>
    <dbReference type="NCBI Taxonomy" id="363867"/>
    <lineage>
        <taxon>Bacteria</taxon>
        <taxon>Bacillati</taxon>
        <taxon>Actinomycetota</taxon>
        <taxon>Actinomycetes</taxon>
        <taxon>Propionibacteriales</taxon>
        <taxon>Nocardioidaceae</taxon>
        <taxon>Aeromicrobium</taxon>
    </lineage>
</organism>
<dbReference type="AlphaFoldDB" id="A0A5M4FFH4"/>